<dbReference type="Proteomes" id="UP001058533">
    <property type="component" value="Chromosome"/>
</dbReference>
<dbReference type="RefSeq" id="WP_256506354.1">
    <property type="nucleotide sequence ID" value="NZ_CP101740.1"/>
</dbReference>
<name>A0ABY5L9I0_9SPHN</name>
<keyword evidence="2" id="KW-1185">Reference proteome</keyword>
<organism evidence="1 2">
    <name type="scientific">Sphingomonas qomolangmaensis</name>
    <dbReference type="NCBI Taxonomy" id="2918765"/>
    <lineage>
        <taxon>Bacteria</taxon>
        <taxon>Pseudomonadati</taxon>
        <taxon>Pseudomonadota</taxon>
        <taxon>Alphaproteobacteria</taxon>
        <taxon>Sphingomonadales</taxon>
        <taxon>Sphingomonadaceae</taxon>
        <taxon>Sphingomonas</taxon>
    </lineage>
</organism>
<reference evidence="1" key="1">
    <citation type="submission" date="2022-07" db="EMBL/GenBank/DDBJ databases">
        <title>Sphingomonas sp. nov., a novel bacterium isolated from the north slope of the Mount Everest.</title>
        <authorList>
            <person name="Cui X."/>
            <person name="Liu Y."/>
        </authorList>
    </citation>
    <scope>NUCLEOTIDE SEQUENCE</scope>
    <source>
        <strain evidence="1">S5-59</strain>
    </source>
</reference>
<evidence type="ECO:0000313" key="1">
    <source>
        <dbReference type="EMBL" id="UUL82517.1"/>
    </source>
</evidence>
<protein>
    <submittedName>
        <fullName evidence="1">Uncharacterized protein</fullName>
    </submittedName>
</protein>
<proteinExistence type="predicted"/>
<dbReference type="EMBL" id="CP101740">
    <property type="protein sequence ID" value="UUL82517.1"/>
    <property type="molecule type" value="Genomic_DNA"/>
</dbReference>
<gene>
    <name evidence="1" type="ORF">NMP03_15320</name>
</gene>
<sequence>MRIEDTNTIELGVASTDTRGSTMGFSDGETGLMWHPGLYDD</sequence>
<accession>A0ABY5L9I0</accession>
<evidence type="ECO:0000313" key="2">
    <source>
        <dbReference type="Proteomes" id="UP001058533"/>
    </source>
</evidence>